<dbReference type="Proteomes" id="UP001303046">
    <property type="component" value="Unassembled WGS sequence"/>
</dbReference>
<comment type="caution">
    <text evidence="1">The sequence shown here is derived from an EMBL/GenBank/DDBJ whole genome shotgun (WGS) entry which is preliminary data.</text>
</comment>
<gene>
    <name evidence="1" type="primary">Necator_chrIII.g10506</name>
    <name evidence="1" type="ORF">RB195_009741</name>
</gene>
<organism evidence="1 2">
    <name type="scientific">Necator americanus</name>
    <name type="common">Human hookworm</name>
    <dbReference type="NCBI Taxonomy" id="51031"/>
    <lineage>
        <taxon>Eukaryota</taxon>
        <taxon>Metazoa</taxon>
        <taxon>Ecdysozoa</taxon>
        <taxon>Nematoda</taxon>
        <taxon>Chromadorea</taxon>
        <taxon>Rhabditida</taxon>
        <taxon>Rhabditina</taxon>
        <taxon>Rhabditomorpha</taxon>
        <taxon>Strongyloidea</taxon>
        <taxon>Ancylostomatidae</taxon>
        <taxon>Bunostominae</taxon>
        <taxon>Necator</taxon>
    </lineage>
</organism>
<accession>A0ABR1CW68</accession>
<name>A0ABR1CW68_NECAM</name>
<keyword evidence="2" id="KW-1185">Reference proteome</keyword>
<protein>
    <submittedName>
        <fullName evidence="1">Uncharacterized protein</fullName>
    </submittedName>
</protein>
<evidence type="ECO:0000313" key="2">
    <source>
        <dbReference type="Proteomes" id="UP001303046"/>
    </source>
</evidence>
<proteinExistence type="predicted"/>
<evidence type="ECO:0000313" key="1">
    <source>
        <dbReference type="EMBL" id="KAK6742053.1"/>
    </source>
</evidence>
<sequence>MAEIIFIFDLAVPDKLVIAPETQTEWSMCEDGLQHRRRDCSDRKHCGLESRNCGEAAVTEKRRKNKEKVKEGEKERGKFFKEIIRKEKLIFKRSRI</sequence>
<dbReference type="EMBL" id="JAVFWL010000003">
    <property type="protein sequence ID" value="KAK6742053.1"/>
    <property type="molecule type" value="Genomic_DNA"/>
</dbReference>
<reference evidence="1 2" key="1">
    <citation type="submission" date="2023-08" db="EMBL/GenBank/DDBJ databases">
        <title>A Necator americanus chromosomal reference genome.</title>
        <authorList>
            <person name="Ilik V."/>
            <person name="Petrzelkova K.J."/>
            <person name="Pardy F."/>
            <person name="Fuh T."/>
            <person name="Niatou-Singa F.S."/>
            <person name="Gouil Q."/>
            <person name="Baker L."/>
            <person name="Ritchie M.E."/>
            <person name="Jex A.R."/>
            <person name="Gazzola D."/>
            <person name="Li H."/>
            <person name="Toshio Fujiwara R."/>
            <person name="Zhan B."/>
            <person name="Aroian R.V."/>
            <person name="Pafco B."/>
            <person name="Schwarz E.M."/>
        </authorList>
    </citation>
    <scope>NUCLEOTIDE SEQUENCE [LARGE SCALE GENOMIC DNA]</scope>
    <source>
        <strain evidence="1 2">Aroian</strain>
        <tissue evidence="1">Whole animal</tissue>
    </source>
</reference>